<reference evidence="1 2" key="1">
    <citation type="submission" date="2017-01" db="EMBL/GenBank/DDBJ databases">
        <authorList>
            <person name="Mah S.A."/>
            <person name="Swanson W.J."/>
            <person name="Moy G.W."/>
            <person name="Vacquier V.D."/>
        </authorList>
    </citation>
    <scope>NUCLEOTIDE SEQUENCE [LARGE SCALE GENOMIC DNA]</scope>
    <source>
        <strain evidence="1 2">GSMNP</strain>
    </source>
</reference>
<dbReference type="AlphaFoldDB" id="A0A1R1Y066"/>
<sequence>MPLFQQPPVIAARHLACIYQLSSNPFSCLNPDLCVLSKKASLNLLCSKAVDSKHTAFSASNNLSLPDSCWK</sequence>
<evidence type="ECO:0000313" key="1">
    <source>
        <dbReference type="EMBL" id="OMJ20300.1"/>
    </source>
</evidence>
<proteinExistence type="predicted"/>
<keyword evidence="2" id="KW-1185">Reference proteome</keyword>
<name>A0A1R1Y066_9FUNG</name>
<protein>
    <submittedName>
        <fullName evidence="1">Uncharacterized protein</fullName>
    </submittedName>
</protein>
<dbReference type="Proteomes" id="UP000187283">
    <property type="component" value="Unassembled WGS sequence"/>
</dbReference>
<gene>
    <name evidence="1" type="ORF">AYI70_g4198</name>
</gene>
<evidence type="ECO:0000313" key="2">
    <source>
        <dbReference type="Proteomes" id="UP000187283"/>
    </source>
</evidence>
<dbReference type="EMBL" id="LSSN01001276">
    <property type="protein sequence ID" value="OMJ20300.1"/>
    <property type="molecule type" value="Genomic_DNA"/>
</dbReference>
<comment type="caution">
    <text evidence="1">The sequence shown here is derived from an EMBL/GenBank/DDBJ whole genome shotgun (WGS) entry which is preliminary data.</text>
</comment>
<organism evidence="1 2">
    <name type="scientific">Smittium culicis</name>
    <dbReference type="NCBI Taxonomy" id="133412"/>
    <lineage>
        <taxon>Eukaryota</taxon>
        <taxon>Fungi</taxon>
        <taxon>Fungi incertae sedis</taxon>
        <taxon>Zoopagomycota</taxon>
        <taxon>Kickxellomycotina</taxon>
        <taxon>Harpellomycetes</taxon>
        <taxon>Harpellales</taxon>
        <taxon>Legeriomycetaceae</taxon>
        <taxon>Smittium</taxon>
    </lineage>
</organism>
<accession>A0A1R1Y066</accession>